<evidence type="ECO:0000256" key="5">
    <source>
        <dbReference type="ARBA" id="ARBA00022801"/>
    </source>
</evidence>
<dbReference type="CDD" id="cd00854">
    <property type="entry name" value="NagA"/>
    <property type="match status" value="1"/>
</dbReference>
<feature type="binding site" evidence="11">
    <location>
        <position position="283"/>
    </location>
    <ligand>
        <name>substrate</name>
    </ligand>
</feature>
<comment type="catalytic activity">
    <reaction evidence="7">
        <text>N-acetyl-D-glucosamine 6-phosphate + H2O = D-glucosamine 6-phosphate + acetate</text>
        <dbReference type="Rhea" id="RHEA:22936"/>
        <dbReference type="ChEBI" id="CHEBI:15377"/>
        <dbReference type="ChEBI" id="CHEBI:30089"/>
        <dbReference type="ChEBI" id="CHEBI:57513"/>
        <dbReference type="ChEBI" id="CHEBI:58725"/>
        <dbReference type="EC" id="3.5.1.25"/>
    </reaction>
</comment>
<keyword evidence="15" id="KW-1185">Reference proteome</keyword>
<accession>A0A3G9J811</accession>
<dbReference type="InterPro" id="IPR032466">
    <property type="entry name" value="Metal_Hydrolase"/>
</dbReference>
<dbReference type="SUPFAM" id="SSF51556">
    <property type="entry name" value="Metallo-dependent hydrolases"/>
    <property type="match status" value="1"/>
</dbReference>
<feature type="binding site" evidence="12">
    <location>
        <position position="161"/>
    </location>
    <ligand>
        <name>Zn(2+)</name>
        <dbReference type="ChEBI" id="CHEBI:29105"/>
    </ligand>
</feature>
<evidence type="ECO:0000256" key="10">
    <source>
        <dbReference type="PIRSR" id="PIRSR038994-1"/>
    </source>
</evidence>
<evidence type="ECO:0000256" key="1">
    <source>
        <dbReference type="ARBA" id="ARBA00010716"/>
    </source>
</evidence>
<evidence type="ECO:0000256" key="11">
    <source>
        <dbReference type="PIRSR" id="PIRSR038994-2"/>
    </source>
</evidence>
<feature type="binding site" evidence="12">
    <location>
        <position position="248"/>
    </location>
    <ligand>
        <name>Zn(2+)</name>
        <dbReference type="ChEBI" id="CHEBI:29105"/>
    </ligand>
</feature>
<evidence type="ECO:0000313" key="15">
    <source>
        <dbReference type="Proteomes" id="UP000275368"/>
    </source>
</evidence>
<dbReference type="EMBL" id="AP019308">
    <property type="protein sequence ID" value="BBH19159.1"/>
    <property type="molecule type" value="Genomic_DNA"/>
</dbReference>
<sequence length="416" mass="45693">MSEQSLLFRNGKIYTPDGNLYQERLTIVYNGKIVTETSGIIEGGIVAWQGERIVYVGPDEGFFETEQINNQSHLLIDAEGGWVLPGFIDVHVHGGYGHDFMEATVEAFDELTRFHAAHGTTAILATTVTAPRDALSDVIQTVHGYRSRDLRYAELLGVHLEGPFISSKWSGAQNPEHILPPQSDWLEEWVREYPGIIKIVTLAPESEGAMSLITWLSQQGIVPACGHTDATYDCILEAVHNGLRHGVHTFNAMKELHHREPGTVGAILSDDRISTEIIADGYHVHPACIRIMTKLKRADQVILITDAIPAAGLSDGEYTIAGLDVIVKDSVSRLKEGGNLAGSMLTMIEAFRFMIHVVKLEIEQVSRFASGNPALLLGIESDMGSLQAGKLANILLLSPDLELLQVWGRGRSIFEQ</sequence>
<name>A0A3G9J811_9BACL</name>
<keyword evidence="6 9" id="KW-0119">Carbohydrate metabolism</keyword>
<dbReference type="PIRSF" id="PIRSF038994">
    <property type="entry name" value="NagA"/>
    <property type="match status" value="1"/>
</dbReference>
<comment type="cofactor">
    <cofactor evidence="12">
        <name>a divalent metal cation</name>
        <dbReference type="ChEBI" id="CHEBI:60240"/>
    </cofactor>
    <text evidence="12">Binds 1 divalent metal cation per subunit.</text>
</comment>
<feature type="binding site" evidence="11">
    <location>
        <position position="259"/>
    </location>
    <ligand>
        <name>substrate</name>
    </ligand>
</feature>
<dbReference type="InterPro" id="IPR011059">
    <property type="entry name" value="Metal-dep_hydrolase_composite"/>
</dbReference>
<dbReference type="Proteomes" id="UP000275368">
    <property type="component" value="Chromosome"/>
</dbReference>
<dbReference type="PANTHER" id="PTHR11113">
    <property type="entry name" value="N-ACETYLGLUCOSAMINE-6-PHOSPHATE DEACETYLASE"/>
    <property type="match status" value="1"/>
</dbReference>
<feature type="binding site" evidence="11">
    <location>
        <begin position="251"/>
        <end position="252"/>
    </location>
    <ligand>
        <name>substrate</name>
    </ligand>
</feature>
<reference evidence="14 15" key="1">
    <citation type="submission" date="2018-11" db="EMBL/GenBank/DDBJ databases">
        <title>Complete genome sequence of Paenibacillus baekrokdamisoli strain KCTC 33723.</title>
        <authorList>
            <person name="Kang S.W."/>
            <person name="Lee K.C."/>
            <person name="Kim K.K."/>
            <person name="Kim J.S."/>
            <person name="Kim D.S."/>
            <person name="Ko S.H."/>
            <person name="Yang S.H."/>
            <person name="Lee J.S."/>
        </authorList>
    </citation>
    <scope>NUCLEOTIDE SEQUENCE [LARGE SCALE GENOMIC DNA]</scope>
    <source>
        <strain evidence="14 15">KCTC 33723</strain>
    </source>
</reference>
<feature type="binding site" evidence="11">
    <location>
        <position position="172"/>
    </location>
    <ligand>
        <name>substrate</name>
    </ligand>
</feature>
<feature type="binding site" evidence="11">
    <location>
        <begin position="340"/>
        <end position="342"/>
    </location>
    <ligand>
        <name>substrate</name>
    </ligand>
</feature>
<comment type="pathway">
    <text evidence="8">Amino-sugar metabolism; N-acetylneuraminate degradation; D-fructose 6-phosphate from N-acetylneuraminate: step 4/5.</text>
</comment>
<organism evidence="14 15">
    <name type="scientific">Paenibacillus baekrokdamisoli</name>
    <dbReference type="NCBI Taxonomy" id="1712516"/>
    <lineage>
        <taxon>Bacteria</taxon>
        <taxon>Bacillati</taxon>
        <taxon>Bacillota</taxon>
        <taxon>Bacilli</taxon>
        <taxon>Bacillales</taxon>
        <taxon>Paenibacillaceae</taxon>
        <taxon>Paenibacillus</taxon>
    </lineage>
</organism>
<evidence type="ECO:0000256" key="7">
    <source>
        <dbReference type="ARBA" id="ARBA00047647"/>
    </source>
</evidence>
<dbReference type="GO" id="GO:0006046">
    <property type="term" value="P:N-acetylglucosamine catabolic process"/>
    <property type="evidence" value="ECO:0007669"/>
    <property type="project" value="TreeGrafter"/>
</dbReference>
<keyword evidence="5 9" id="KW-0378">Hydrolase</keyword>
<keyword evidence="4 12" id="KW-0479">Metal-binding</keyword>
<evidence type="ECO:0000256" key="9">
    <source>
        <dbReference type="PIRNR" id="PIRNR038994"/>
    </source>
</evidence>
<dbReference type="RefSeq" id="WP_125653547.1">
    <property type="nucleotide sequence ID" value="NZ_AP019308.1"/>
</dbReference>
<dbReference type="EC" id="3.5.1.25" evidence="2"/>
<dbReference type="GO" id="GO:0008448">
    <property type="term" value="F:N-acetylglucosamine-6-phosphate deacetylase activity"/>
    <property type="evidence" value="ECO:0007669"/>
    <property type="project" value="UniProtKB-EC"/>
</dbReference>
<evidence type="ECO:0000256" key="12">
    <source>
        <dbReference type="PIRSR" id="PIRSR038994-3"/>
    </source>
</evidence>
<dbReference type="Gene3D" id="2.30.40.10">
    <property type="entry name" value="Urease, subunit C, domain 1"/>
    <property type="match status" value="1"/>
</dbReference>
<dbReference type="AlphaFoldDB" id="A0A3G9J811"/>
<evidence type="ECO:0000256" key="2">
    <source>
        <dbReference type="ARBA" id="ARBA00011899"/>
    </source>
</evidence>
<dbReference type="NCBIfam" id="TIGR00221">
    <property type="entry name" value="nagA"/>
    <property type="match status" value="1"/>
</dbReference>
<dbReference type="InterPro" id="IPR003764">
    <property type="entry name" value="GlcNAc_6-P_deAcase"/>
</dbReference>
<dbReference type="FunFam" id="3.20.20.140:FF:000004">
    <property type="entry name" value="N-acetylglucosamine-6-phosphate deacetylase"/>
    <property type="match status" value="1"/>
</dbReference>
<dbReference type="SUPFAM" id="SSF51338">
    <property type="entry name" value="Composite domain of metallo-dependent hydrolases"/>
    <property type="match status" value="1"/>
</dbReference>
<evidence type="ECO:0000259" key="13">
    <source>
        <dbReference type="Pfam" id="PF01979"/>
    </source>
</evidence>
<dbReference type="GO" id="GO:0046872">
    <property type="term" value="F:metal ion binding"/>
    <property type="evidence" value="ECO:0007669"/>
    <property type="project" value="UniProtKB-KW"/>
</dbReference>
<evidence type="ECO:0000256" key="6">
    <source>
        <dbReference type="ARBA" id="ARBA00023277"/>
    </source>
</evidence>
<feature type="binding site" evidence="12">
    <location>
        <position position="227"/>
    </location>
    <ligand>
        <name>Zn(2+)</name>
        <dbReference type="ChEBI" id="CHEBI:29105"/>
    </ligand>
</feature>
<proteinExistence type="inferred from homology"/>
<feature type="domain" description="Amidohydrolase-related" evidence="13">
    <location>
        <begin position="82"/>
        <end position="404"/>
    </location>
</feature>
<protein>
    <recommendedName>
        <fullName evidence="3">N-acetylglucosamine-6-phosphate deacetylase</fullName>
        <ecNumber evidence="2">3.5.1.25</ecNumber>
    </recommendedName>
</protein>
<evidence type="ECO:0000313" key="14">
    <source>
        <dbReference type="EMBL" id="BBH19159.1"/>
    </source>
</evidence>
<evidence type="ECO:0000256" key="4">
    <source>
        <dbReference type="ARBA" id="ARBA00022723"/>
    </source>
</evidence>
<evidence type="ECO:0000256" key="3">
    <source>
        <dbReference type="ARBA" id="ARBA00018029"/>
    </source>
</evidence>
<dbReference type="Pfam" id="PF01979">
    <property type="entry name" value="Amidohydro_1"/>
    <property type="match status" value="1"/>
</dbReference>
<dbReference type="KEGG" id="pbk:Back11_05040"/>
<comment type="similarity">
    <text evidence="1 9">Belongs to the metallo-dependent hydrolases superfamily. NagA family.</text>
</comment>
<dbReference type="PANTHER" id="PTHR11113:SF14">
    <property type="entry name" value="N-ACETYLGLUCOSAMINE-6-PHOSPHATE DEACETYLASE"/>
    <property type="match status" value="1"/>
</dbReference>
<feature type="active site" description="Proton donor/acceptor" evidence="10">
    <location>
        <position position="306"/>
    </location>
</feature>
<dbReference type="InterPro" id="IPR006680">
    <property type="entry name" value="Amidohydro-rel"/>
</dbReference>
<gene>
    <name evidence="14" type="ORF">Back11_05040</name>
</gene>
<evidence type="ECO:0000256" key="8">
    <source>
        <dbReference type="ARBA" id="ARBA00060590"/>
    </source>
</evidence>
<dbReference type="OrthoDB" id="9776488at2"/>
<dbReference type="Gene3D" id="3.20.20.140">
    <property type="entry name" value="Metal-dependent hydrolases"/>
    <property type="match status" value="1"/>
</dbReference>